<sequence>MPMTPKPLRRFIALNQALGWMEDASLPFLQSTLGPAAVQISEEAICIDASIDAKTLENALEQAAIKMRDSGWITGWRNERYTVFARDQAGDLDLSQPLFQLERAAFRRFGLTSRAVHINGYTAKAELWIAQRASNKAIDPNKLDNLAAGGISAGENIWDCVIRELSEEAGIPAQLASKAVSSGKLRTTRQEADGWHDEIIYTYDLQLADDFLPKNTDSEVAGFQRFRFEQIEAILPRMTLDAAAVTQAFLEQRGINNAEG</sequence>
<dbReference type="Pfam" id="PF00293">
    <property type="entry name" value="NUDIX"/>
    <property type="match status" value="1"/>
</dbReference>
<dbReference type="AlphaFoldDB" id="A0A7G3G586"/>
<reference evidence="4 5" key="1">
    <citation type="submission" date="2018-01" db="EMBL/GenBank/DDBJ databases">
        <title>Genome sequence of Iodobacter sp. strain PCH194 isolated from Indian Trans-Himalaya.</title>
        <authorList>
            <person name="Kumar V."/>
            <person name="Thakur V."/>
            <person name="Kumar S."/>
            <person name="Singh D."/>
        </authorList>
    </citation>
    <scope>NUCLEOTIDE SEQUENCE [LARGE SCALE GENOMIC DNA]</scope>
    <source>
        <strain evidence="4 5">PCH194</strain>
    </source>
</reference>
<dbReference type="Proteomes" id="UP000515917">
    <property type="component" value="Chromosome"/>
</dbReference>
<dbReference type="SUPFAM" id="SSF55811">
    <property type="entry name" value="Nudix"/>
    <property type="match status" value="1"/>
</dbReference>
<dbReference type="InterPro" id="IPR000086">
    <property type="entry name" value="NUDIX_hydrolase_dom"/>
</dbReference>
<protein>
    <submittedName>
        <fullName evidence="4">NUDIX hydrolase</fullName>
    </submittedName>
</protein>
<evidence type="ECO:0000313" key="4">
    <source>
        <dbReference type="EMBL" id="QBC42427.1"/>
    </source>
</evidence>
<dbReference type="GO" id="GO:0016787">
    <property type="term" value="F:hydrolase activity"/>
    <property type="evidence" value="ECO:0007669"/>
    <property type="project" value="UniProtKB-KW"/>
</dbReference>
<dbReference type="InterPro" id="IPR020084">
    <property type="entry name" value="NUDIX_hydrolase_CS"/>
</dbReference>
<evidence type="ECO:0000259" key="3">
    <source>
        <dbReference type="PROSITE" id="PS51462"/>
    </source>
</evidence>
<dbReference type="KEGG" id="ifl:C1H71_01855"/>
<dbReference type="PROSITE" id="PS00893">
    <property type="entry name" value="NUDIX_BOX"/>
    <property type="match status" value="1"/>
</dbReference>
<keyword evidence="5" id="KW-1185">Reference proteome</keyword>
<dbReference type="CDD" id="cd03676">
    <property type="entry name" value="NUDIX_Tnr3_like"/>
    <property type="match status" value="1"/>
</dbReference>
<evidence type="ECO:0000313" key="5">
    <source>
        <dbReference type="Proteomes" id="UP000515917"/>
    </source>
</evidence>
<evidence type="ECO:0000256" key="2">
    <source>
        <dbReference type="ARBA" id="ARBA00022801"/>
    </source>
</evidence>
<feature type="domain" description="Nudix hydrolase" evidence="3">
    <location>
        <begin position="111"/>
        <end position="249"/>
    </location>
</feature>
<dbReference type="PROSITE" id="PS51462">
    <property type="entry name" value="NUDIX"/>
    <property type="match status" value="1"/>
</dbReference>
<organism evidence="4 5">
    <name type="scientific">Iodobacter fluviatilis</name>
    <dbReference type="NCBI Taxonomy" id="537"/>
    <lineage>
        <taxon>Bacteria</taxon>
        <taxon>Pseudomonadati</taxon>
        <taxon>Pseudomonadota</taxon>
        <taxon>Betaproteobacteria</taxon>
        <taxon>Neisseriales</taxon>
        <taxon>Chitinibacteraceae</taxon>
        <taxon>Iodobacter</taxon>
    </lineage>
</organism>
<accession>A0A7G3G586</accession>
<dbReference type="InterPro" id="IPR015797">
    <property type="entry name" value="NUDIX_hydrolase-like_dom_sf"/>
</dbReference>
<name>A0A7G3G586_9NEIS</name>
<comment type="cofactor">
    <cofactor evidence="1">
        <name>Mg(2+)</name>
        <dbReference type="ChEBI" id="CHEBI:18420"/>
    </cofactor>
</comment>
<proteinExistence type="predicted"/>
<dbReference type="EMBL" id="CP025781">
    <property type="protein sequence ID" value="QBC42427.1"/>
    <property type="molecule type" value="Genomic_DNA"/>
</dbReference>
<dbReference type="Gene3D" id="3.30.750.160">
    <property type="match status" value="1"/>
</dbReference>
<keyword evidence="2 4" id="KW-0378">Hydrolase</keyword>
<dbReference type="Gene3D" id="3.90.79.10">
    <property type="entry name" value="Nucleoside Triphosphate Pyrophosphohydrolase"/>
    <property type="match status" value="1"/>
</dbReference>
<evidence type="ECO:0000256" key="1">
    <source>
        <dbReference type="ARBA" id="ARBA00001946"/>
    </source>
</evidence>
<gene>
    <name evidence="4" type="ORF">C1H71_01855</name>
</gene>